<dbReference type="Pfam" id="PF01255">
    <property type="entry name" value="Prenyltransf"/>
    <property type="match status" value="1"/>
</dbReference>
<dbReference type="NCBIfam" id="TIGR00055">
    <property type="entry name" value="uppS"/>
    <property type="match status" value="1"/>
</dbReference>
<dbReference type="PANTHER" id="PTHR10291">
    <property type="entry name" value="DEHYDRODOLICHYL DIPHOSPHATE SYNTHASE FAMILY MEMBER"/>
    <property type="match status" value="1"/>
</dbReference>
<dbReference type="GO" id="GO:0045547">
    <property type="term" value="F:ditrans,polycis-polyprenyl diphosphate synthase [(2E,6E)-farnesyl diphosphate specific] activity"/>
    <property type="evidence" value="ECO:0007669"/>
    <property type="project" value="TreeGrafter"/>
</dbReference>
<dbReference type="InterPro" id="IPR001441">
    <property type="entry name" value="UPP_synth-like"/>
</dbReference>
<dbReference type="Gene3D" id="3.40.1180.10">
    <property type="entry name" value="Decaprenyl diphosphate synthase-like"/>
    <property type="match status" value="1"/>
</dbReference>
<dbReference type="SUPFAM" id="SSF64005">
    <property type="entry name" value="Undecaprenyl diphosphate synthase"/>
    <property type="match status" value="1"/>
</dbReference>
<evidence type="ECO:0000256" key="1">
    <source>
        <dbReference type="ARBA" id="ARBA00022679"/>
    </source>
</evidence>
<gene>
    <name evidence="3" type="primary">P.s.cisPT</name>
</gene>
<dbReference type="HAMAP" id="MF_01139">
    <property type="entry name" value="ISPT"/>
    <property type="match status" value="1"/>
</dbReference>
<dbReference type="GO" id="GO:0000287">
    <property type="term" value="F:magnesium ion binding"/>
    <property type="evidence" value="ECO:0007669"/>
    <property type="project" value="UniProtKB-ARBA"/>
</dbReference>
<dbReference type="PROSITE" id="PS01066">
    <property type="entry name" value="UPP_SYNTHASE"/>
    <property type="match status" value="1"/>
</dbReference>
<reference evidence="3" key="1">
    <citation type="submission" date="2002-03" db="EMBL/GenBank/DDBJ databases">
        <title>Periploca sepium cis-PT.</title>
        <authorList>
            <person name="Sando T."/>
            <person name="Hirooka K."/>
            <person name="Bamba T."/>
            <person name="Fukusaki E."/>
            <person name="Kobayashi A."/>
        </authorList>
    </citation>
    <scope>NUCLEOTIDE SEQUENCE</scope>
</reference>
<dbReference type="EMBL" id="AB082516">
    <property type="protein sequence ID" value="BAC16756.1"/>
    <property type="molecule type" value="mRNA"/>
</dbReference>
<dbReference type="InterPro" id="IPR018520">
    <property type="entry name" value="UPP_synth-like_CS"/>
</dbReference>
<keyword evidence="1 2" id="KW-0808">Transferase</keyword>
<accession>Q8H984</accession>
<dbReference type="GO" id="GO:0016094">
    <property type="term" value="P:polyprenol biosynthetic process"/>
    <property type="evidence" value="ECO:0007669"/>
    <property type="project" value="TreeGrafter"/>
</dbReference>
<keyword evidence="2" id="KW-0472">Membrane</keyword>
<dbReference type="GO" id="GO:0005783">
    <property type="term" value="C:endoplasmic reticulum"/>
    <property type="evidence" value="ECO:0007669"/>
    <property type="project" value="TreeGrafter"/>
</dbReference>
<keyword evidence="2" id="KW-1133">Transmembrane helix</keyword>
<comment type="similarity">
    <text evidence="2">Belongs to the UPP synthase family.</text>
</comment>
<feature type="transmembrane region" description="Helical" evidence="2">
    <location>
        <begin position="59"/>
        <end position="84"/>
    </location>
</feature>
<feature type="transmembrane region" description="Helical" evidence="2">
    <location>
        <begin position="20"/>
        <end position="39"/>
    </location>
</feature>
<feature type="transmembrane region" description="Helical" evidence="2">
    <location>
        <begin position="299"/>
        <end position="318"/>
    </location>
</feature>
<dbReference type="EC" id="2.5.1.-" evidence="2"/>
<dbReference type="AlphaFoldDB" id="Q8H984"/>
<dbReference type="CDD" id="cd00475">
    <property type="entry name" value="Cis_IPPS"/>
    <property type="match status" value="1"/>
</dbReference>
<protein>
    <recommendedName>
        <fullName evidence="2">Alkyl transferase</fullName>
        <ecNumber evidence="2">2.5.1.-</ecNumber>
    </recommendedName>
</protein>
<dbReference type="PANTHER" id="PTHR10291:SF18">
    <property type="entry name" value="DEHYDRODOLICHYL DIPHOSPHATE SYNTHASE CPT3"/>
    <property type="match status" value="1"/>
</dbReference>
<proteinExistence type="evidence at transcript level"/>
<dbReference type="SMR" id="Q8H984"/>
<evidence type="ECO:0000256" key="2">
    <source>
        <dbReference type="RuleBase" id="RU363018"/>
    </source>
</evidence>
<sequence>MEKRSDQTSILENLGRFCRACIVSIVSVGPIPVHIAFIMDGNRRYAKKKNLLEGTGHRFGYLALINMLKCCYELGIKYVTIYAFSIDNFKRRPEEVESTMKLIQEKIEELIKEESLLNIYGVRVYFLGNLKLLNKSVRLTAERAMAATAGNSKAVLSICVGYTSTDEIVHAVQECCERKWDEIRELDSSGAGYGLISIGTNEESKGENIVGVADIEKHMYAAVVPDPDIIIRTSGETRLSNFLLWQSADSLLYSPSILWPEIGFRHLVWAVLDFQRNFHYLKKKGKESEVSWWKSIPRILKYCLFWMVGILILFQFHSLSQKNVEIVWGFF</sequence>
<name>Q8H984_9GENT</name>
<evidence type="ECO:0000313" key="3">
    <source>
        <dbReference type="EMBL" id="BAC16756.1"/>
    </source>
</evidence>
<keyword evidence="2" id="KW-0812">Transmembrane</keyword>
<comment type="caution">
    <text evidence="2">Lacks conserved residue(s) required for the propagation of feature annotation.</text>
</comment>
<organism evidence="3">
    <name type="scientific">Periploca sepium</name>
    <dbReference type="NCBI Taxonomy" id="190712"/>
    <lineage>
        <taxon>Eukaryota</taxon>
        <taxon>Viridiplantae</taxon>
        <taxon>Streptophyta</taxon>
        <taxon>Embryophyta</taxon>
        <taxon>Tracheophyta</taxon>
        <taxon>Spermatophyta</taxon>
        <taxon>Magnoliopsida</taxon>
        <taxon>eudicotyledons</taxon>
        <taxon>Gunneridae</taxon>
        <taxon>Pentapetalae</taxon>
        <taxon>asterids</taxon>
        <taxon>lamiids</taxon>
        <taxon>Gentianales</taxon>
        <taxon>Apocynaceae</taxon>
        <taxon>Periplocoideae</taxon>
        <taxon>Periploca</taxon>
    </lineage>
</organism>
<dbReference type="InterPro" id="IPR036424">
    <property type="entry name" value="UPP_synth-like_sf"/>
</dbReference>